<accession>X1UQ15</accession>
<name>X1UQ15_9ZZZZ</name>
<feature type="region of interest" description="Disordered" evidence="1">
    <location>
        <begin position="22"/>
        <end position="45"/>
    </location>
</feature>
<protein>
    <recommendedName>
        <fullName evidence="2">DUF11 domain-containing protein</fullName>
    </recommendedName>
</protein>
<dbReference type="Gene3D" id="2.60.40.10">
    <property type="entry name" value="Immunoglobulins"/>
    <property type="match status" value="1"/>
</dbReference>
<dbReference type="AlphaFoldDB" id="X1UQ15"/>
<feature type="domain" description="DUF11" evidence="2">
    <location>
        <begin position="136"/>
        <end position="263"/>
    </location>
</feature>
<gene>
    <name evidence="3" type="ORF">S12H4_32074</name>
</gene>
<organism evidence="3">
    <name type="scientific">marine sediment metagenome</name>
    <dbReference type="NCBI Taxonomy" id="412755"/>
    <lineage>
        <taxon>unclassified sequences</taxon>
        <taxon>metagenomes</taxon>
        <taxon>ecological metagenomes</taxon>
    </lineage>
</organism>
<evidence type="ECO:0000313" key="3">
    <source>
        <dbReference type="EMBL" id="GAJ01961.1"/>
    </source>
</evidence>
<reference evidence="3" key="1">
    <citation type="journal article" date="2014" name="Front. Microbiol.">
        <title>High frequency of phylogenetically diverse reductive dehalogenase-homologous genes in deep subseafloor sedimentary metagenomes.</title>
        <authorList>
            <person name="Kawai M."/>
            <person name="Futagami T."/>
            <person name="Toyoda A."/>
            <person name="Takaki Y."/>
            <person name="Nishi S."/>
            <person name="Hori S."/>
            <person name="Arai W."/>
            <person name="Tsubouchi T."/>
            <person name="Morono Y."/>
            <person name="Uchiyama I."/>
            <person name="Ito T."/>
            <person name="Fujiyama A."/>
            <person name="Inagaki F."/>
            <person name="Takami H."/>
        </authorList>
    </citation>
    <scope>NUCLEOTIDE SEQUENCE</scope>
    <source>
        <strain evidence="3">Expedition CK06-06</strain>
    </source>
</reference>
<proteinExistence type="predicted"/>
<dbReference type="InterPro" id="IPR047589">
    <property type="entry name" value="DUF11_rpt"/>
</dbReference>
<feature type="non-terminal residue" evidence="3">
    <location>
        <position position="276"/>
    </location>
</feature>
<evidence type="ECO:0000259" key="2">
    <source>
        <dbReference type="Pfam" id="PF01345"/>
    </source>
</evidence>
<dbReference type="InterPro" id="IPR013783">
    <property type="entry name" value="Ig-like_fold"/>
</dbReference>
<dbReference type="InterPro" id="IPR001434">
    <property type="entry name" value="OmcB-like_DUF11"/>
</dbReference>
<evidence type="ECO:0000256" key="1">
    <source>
        <dbReference type="SAM" id="MobiDB-lite"/>
    </source>
</evidence>
<dbReference type="Pfam" id="PF01345">
    <property type="entry name" value="DUF11"/>
    <property type="match status" value="1"/>
</dbReference>
<dbReference type="EMBL" id="BARW01018776">
    <property type="protein sequence ID" value="GAJ01961.1"/>
    <property type="molecule type" value="Genomic_DNA"/>
</dbReference>
<dbReference type="InterPro" id="IPR051172">
    <property type="entry name" value="Chlamydia_OmcB"/>
</dbReference>
<sequence length="276" mass="29774">WSAPNAVEQSGESGPTVFQIDSEFENEPESQTTNQGVENEDGLPENVVQNQNQAQVNNDINVSASTGQNQANENQDGAEIETGKATALANLFNFVNLNIFGSRWFLGVVNIFGDWGGSAIFAHPDMIVDLSNGLGQAMVGETVGYTLSYQNQGDDEANEVKVEFELPQGTSFVSDSSGLTPEISGQTCLWFLGTLGVGEGGSFTIQVQVNSDFYFEELLVFRSKIIRQAHAEENEKTSEVVATALVGTTDPESNLDNNTASVKMLVYQSISFDSES</sequence>
<feature type="non-terminal residue" evidence="3">
    <location>
        <position position="1"/>
    </location>
</feature>
<dbReference type="PANTHER" id="PTHR34819">
    <property type="entry name" value="LARGE CYSTEINE-RICH PERIPLASMIC PROTEIN OMCB"/>
    <property type="match status" value="1"/>
</dbReference>
<dbReference type="NCBIfam" id="TIGR01451">
    <property type="entry name" value="B_ant_repeat"/>
    <property type="match status" value="1"/>
</dbReference>
<comment type="caution">
    <text evidence="3">The sequence shown here is derived from an EMBL/GenBank/DDBJ whole genome shotgun (WGS) entry which is preliminary data.</text>
</comment>